<name>A0A7J6T4C1_PEROL</name>
<dbReference type="Gene3D" id="1.20.1250.20">
    <property type="entry name" value="MFS general substrate transporter like domains"/>
    <property type="match status" value="1"/>
</dbReference>
<evidence type="ECO:0008006" key="8">
    <source>
        <dbReference type="Google" id="ProtNLM"/>
    </source>
</evidence>
<dbReference type="InterPro" id="IPR036259">
    <property type="entry name" value="MFS_trans_sf"/>
</dbReference>
<evidence type="ECO:0000256" key="2">
    <source>
        <dbReference type="ARBA" id="ARBA00022692"/>
    </source>
</evidence>
<comment type="caution">
    <text evidence="6">The sequence shown here is derived from an EMBL/GenBank/DDBJ whole genome shotgun (WGS) entry which is preliminary data.</text>
</comment>
<dbReference type="PANTHER" id="PTHR43184">
    <property type="entry name" value="MAJOR FACILITATOR SUPERFAMILY TRANSPORTER 16, ISOFORM B"/>
    <property type="match status" value="1"/>
</dbReference>
<reference evidence="6 7" key="1">
    <citation type="submission" date="2020-04" db="EMBL/GenBank/DDBJ databases">
        <title>Perkinsus olseni comparative genomics.</title>
        <authorList>
            <person name="Bogema D.R."/>
        </authorList>
    </citation>
    <scope>NUCLEOTIDE SEQUENCE [LARGE SCALE GENOMIC DNA]</scope>
    <source>
        <strain evidence="6 7">ATCC PRA-207</strain>
    </source>
</reference>
<dbReference type="AlphaFoldDB" id="A0A7J6T4C1"/>
<evidence type="ECO:0000313" key="6">
    <source>
        <dbReference type="EMBL" id="KAF4740099.1"/>
    </source>
</evidence>
<dbReference type="PANTHER" id="PTHR43184:SF12">
    <property type="entry name" value="SUGAR PHOSPHATE EXCHANGER 3"/>
    <property type="match status" value="1"/>
</dbReference>
<comment type="subcellular location">
    <subcellularLocation>
        <location evidence="1">Membrane</location>
        <topology evidence="1">Multi-pass membrane protein</topology>
    </subcellularLocation>
</comment>
<keyword evidence="2 5" id="KW-0812">Transmembrane</keyword>
<keyword evidence="7" id="KW-1185">Reference proteome</keyword>
<protein>
    <recommendedName>
        <fullName evidence="8">MFS transporter</fullName>
    </recommendedName>
</protein>
<proteinExistence type="predicted"/>
<organism evidence="6 7">
    <name type="scientific">Perkinsus olseni</name>
    <name type="common">Perkinsus atlanticus</name>
    <dbReference type="NCBI Taxonomy" id="32597"/>
    <lineage>
        <taxon>Eukaryota</taxon>
        <taxon>Sar</taxon>
        <taxon>Alveolata</taxon>
        <taxon>Perkinsozoa</taxon>
        <taxon>Perkinsea</taxon>
        <taxon>Perkinsida</taxon>
        <taxon>Perkinsidae</taxon>
        <taxon>Perkinsus</taxon>
    </lineage>
</organism>
<evidence type="ECO:0000256" key="3">
    <source>
        <dbReference type="ARBA" id="ARBA00022989"/>
    </source>
</evidence>
<evidence type="ECO:0000256" key="1">
    <source>
        <dbReference type="ARBA" id="ARBA00004141"/>
    </source>
</evidence>
<evidence type="ECO:0000313" key="7">
    <source>
        <dbReference type="Proteomes" id="UP000553632"/>
    </source>
</evidence>
<gene>
    <name evidence="6" type="ORF">FOZ63_022248</name>
</gene>
<feature type="non-terminal residue" evidence="6">
    <location>
        <position position="1"/>
    </location>
</feature>
<dbReference type="EMBL" id="JABANO010013488">
    <property type="protein sequence ID" value="KAF4740099.1"/>
    <property type="molecule type" value="Genomic_DNA"/>
</dbReference>
<evidence type="ECO:0000256" key="5">
    <source>
        <dbReference type="SAM" id="Phobius"/>
    </source>
</evidence>
<evidence type="ECO:0000256" key="4">
    <source>
        <dbReference type="ARBA" id="ARBA00023136"/>
    </source>
</evidence>
<feature type="transmembrane region" description="Helical" evidence="5">
    <location>
        <begin position="58"/>
        <end position="79"/>
    </location>
</feature>
<sequence length="100" mass="10191">VGGPANLISAAVCADLGSQADAESNVTASVSGLVDGVASIGAAMTQLAIPVLTTGSSWAWLFVAFTGMLLMAAFLLVPVMRKEMADQSREEGVSLTQMSE</sequence>
<keyword evidence="3 5" id="KW-1133">Transmembrane helix</keyword>
<keyword evidence="4 5" id="KW-0472">Membrane</keyword>
<dbReference type="Proteomes" id="UP000553632">
    <property type="component" value="Unassembled WGS sequence"/>
</dbReference>
<dbReference type="GO" id="GO:0005789">
    <property type="term" value="C:endoplasmic reticulum membrane"/>
    <property type="evidence" value="ECO:0007669"/>
    <property type="project" value="TreeGrafter"/>
</dbReference>
<accession>A0A7J6T4C1</accession>
<dbReference type="SUPFAM" id="SSF103473">
    <property type="entry name" value="MFS general substrate transporter"/>
    <property type="match status" value="1"/>
</dbReference>